<keyword evidence="1" id="KW-0862">Zinc</keyword>
<organism evidence="3">
    <name type="scientific">Opuntia streptacantha</name>
    <name type="common">Prickly pear cactus</name>
    <name type="synonym">Opuntia cardona</name>
    <dbReference type="NCBI Taxonomy" id="393608"/>
    <lineage>
        <taxon>Eukaryota</taxon>
        <taxon>Viridiplantae</taxon>
        <taxon>Streptophyta</taxon>
        <taxon>Embryophyta</taxon>
        <taxon>Tracheophyta</taxon>
        <taxon>Spermatophyta</taxon>
        <taxon>Magnoliopsida</taxon>
        <taxon>eudicotyledons</taxon>
        <taxon>Gunneridae</taxon>
        <taxon>Pentapetalae</taxon>
        <taxon>Caryophyllales</taxon>
        <taxon>Cactineae</taxon>
        <taxon>Cactaceae</taxon>
        <taxon>Opuntioideae</taxon>
        <taxon>Opuntia</taxon>
    </lineage>
</organism>
<accession>A0A7C9F788</accession>
<evidence type="ECO:0000313" key="3">
    <source>
        <dbReference type="EMBL" id="MBA4679865.1"/>
    </source>
</evidence>
<evidence type="ECO:0000259" key="2">
    <source>
        <dbReference type="PROSITE" id="PS50089"/>
    </source>
</evidence>
<dbReference type="PROSITE" id="PS50089">
    <property type="entry name" value="ZF_RING_2"/>
    <property type="match status" value="1"/>
</dbReference>
<sequence length="110" mass="12397">MSFLLQEDFAEFTERGLWRPERIRTSSSVIEAVTPDGLKTICRICDRPLKWKPHNFGSTISSEELSIVAILVCGHIYHADCLEQRTPPDDIRDPPCPMCLESLVPQAEAA</sequence>
<dbReference type="Gene3D" id="3.30.40.10">
    <property type="entry name" value="Zinc/RING finger domain, C3HC4 (zinc finger)"/>
    <property type="match status" value="1"/>
</dbReference>
<reference evidence="3" key="1">
    <citation type="journal article" date="2013" name="J. Plant Res.">
        <title>Effect of fungi and light on seed germination of three Opuntia species from semiarid lands of central Mexico.</title>
        <authorList>
            <person name="Delgado-Sanchez P."/>
            <person name="Jimenez-Bremont J.F."/>
            <person name="Guerrero-Gonzalez Mde L."/>
            <person name="Flores J."/>
        </authorList>
    </citation>
    <scope>NUCLEOTIDE SEQUENCE</scope>
    <source>
        <tissue evidence="3">Cladode</tissue>
    </source>
</reference>
<dbReference type="EMBL" id="GISG01284895">
    <property type="protein sequence ID" value="MBA4679865.1"/>
    <property type="molecule type" value="Transcribed_RNA"/>
</dbReference>
<dbReference type="GO" id="GO:0008270">
    <property type="term" value="F:zinc ion binding"/>
    <property type="evidence" value="ECO:0007669"/>
    <property type="project" value="UniProtKB-KW"/>
</dbReference>
<dbReference type="PANTHER" id="PTHR31150">
    <property type="entry name" value="EXPRESSED PROTEIN"/>
    <property type="match status" value="1"/>
</dbReference>
<dbReference type="SMART" id="SM00184">
    <property type="entry name" value="RING"/>
    <property type="match status" value="1"/>
</dbReference>
<dbReference type="InterPro" id="IPR013083">
    <property type="entry name" value="Znf_RING/FYVE/PHD"/>
</dbReference>
<dbReference type="PANTHER" id="PTHR31150:SF6">
    <property type="entry name" value="ZINC ION BINDING PROTEIN"/>
    <property type="match status" value="1"/>
</dbReference>
<dbReference type="AlphaFoldDB" id="A0A7C9F788"/>
<evidence type="ECO:0000256" key="1">
    <source>
        <dbReference type="PROSITE-ProRule" id="PRU00175"/>
    </source>
</evidence>
<proteinExistence type="predicted"/>
<dbReference type="InterPro" id="IPR001841">
    <property type="entry name" value="Znf_RING"/>
</dbReference>
<name>A0A7C9F788_OPUST</name>
<protein>
    <recommendedName>
        <fullName evidence="2">RING-type domain-containing protein</fullName>
    </recommendedName>
</protein>
<keyword evidence="1" id="KW-0479">Metal-binding</keyword>
<reference evidence="3" key="2">
    <citation type="submission" date="2020-07" db="EMBL/GenBank/DDBJ databases">
        <authorList>
            <person name="Vera ALvarez R."/>
            <person name="Arias-Moreno D.M."/>
            <person name="Jimenez-Jacinto V."/>
            <person name="Jimenez-Bremont J.F."/>
            <person name="Swaminathan K."/>
            <person name="Moose S.P."/>
            <person name="Guerrero-Gonzalez M.L."/>
            <person name="Marino-Ramirez L."/>
            <person name="Landsman D."/>
            <person name="Rodriguez-Kessler M."/>
            <person name="Delgado-Sanchez P."/>
        </authorList>
    </citation>
    <scope>NUCLEOTIDE SEQUENCE</scope>
    <source>
        <tissue evidence="3">Cladode</tissue>
    </source>
</reference>
<feature type="domain" description="RING-type" evidence="2">
    <location>
        <begin position="42"/>
        <end position="99"/>
    </location>
</feature>
<keyword evidence="1" id="KW-0863">Zinc-finger</keyword>
<dbReference type="SUPFAM" id="SSF57850">
    <property type="entry name" value="RING/U-box"/>
    <property type="match status" value="1"/>
</dbReference>